<dbReference type="EMBL" id="MU267787">
    <property type="protein sequence ID" value="KAH7908966.1"/>
    <property type="molecule type" value="Genomic_DNA"/>
</dbReference>
<comment type="caution">
    <text evidence="1">The sequence shown here is derived from an EMBL/GenBank/DDBJ whole genome shotgun (WGS) entry which is preliminary data.</text>
</comment>
<protein>
    <submittedName>
        <fullName evidence="1">Uncharacterized protein</fullName>
    </submittedName>
</protein>
<proteinExistence type="predicted"/>
<keyword evidence="2" id="KW-1185">Reference proteome</keyword>
<organism evidence="1 2">
    <name type="scientific">Hygrophoropsis aurantiaca</name>
    <dbReference type="NCBI Taxonomy" id="72124"/>
    <lineage>
        <taxon>Eukaryota</taxon>
        <taxon>Fungi</taxon>
        <taxon>Dikarya</taxon>
        <taxon>Basidiomycota</taxon>
        <taxon>Agaricomycotina</taxon>
        <taxon>Agaricomycetes</taxon>
        <taxon>Agaricomycetidae</taxon>
        <taxon>Boletales</taxon>
        <taxon>Coniophorineae</taxon>
        <taxon>Hygrophoropsidaceae</taxon>
        <taxon>Hygrophoropsis</taxon>
    </lineage>
</organism>
<gene>
    <name evidence="1" type="ORF">BJ138DRAFT_282285</name>
</gene>
<evidence type="ECO:0000313" key="1">
    <source>
        <dbReference type="EMBL" id="KAH7908966.1"/>
    </source>
</evidence>
<evidence type="ECO:0000313" key="2">
    <source>
        <dbReference type="Proteomes" id="UP000790377"/>
    </source>
</evidence>
<name>A0ACB8A6Y3_9AGAM</name>
<sequence length="163" mass="17954">MPRFSWYRSFVFTLSASSLLVSVYGAGNTTCLSSQLDWYTDAVGESPCMTYQRLRQICDADYEVPSFRPNTPGDNCDSQNSDCCCNSVSFALSMLCMNCQQDAANDPDGIDAGNGAYWDYLSGTCSQGLNYTLPAEVQTAVCSQGIKISTYIYQRAFWSTGAW</sequence>
<dbReference type="Proteomes" id="UP000790377">
    <property type="component" value="Unassembled WGS sequence"/>
</dbReference>
<reference evidence="1" key="1">
    <citation type="journal article" date="2021" name="New Phytol.">
        <title>Evolutionary innovations through gain and loss of genes in the ectomycorrhizal Boletales.</title>
        <authorList>
            <person name="Wu G."/>
            <person name="Miyauchi S."/>
            <person name="Morin E."/>
            <person name="Kuo A."/>
            <person name="Drula E."/>
            <person name="Varga T."/>
            <person name="Kohler A."/>
            <person name="Feng B."/>
            <person name="Cao Y."/>
            <person name="Lipzen A."/>
            <person name="Daum C."/>
            <person name="Hundley H."/>
            <person name="Pangilinan J."/>
            <person name="Johnson J."/>
            <person name="Barry K."/>
            <person name="LaButti K."/>
            <person name="Ng V."/>
            <person name="Ahrendt S."/>
            <person name="Min B."/>
            <person name="Choi I.G."/>
            <person name="Park H."/>
            <person name="Plett J.M."/>
            <person name="Magnuson J."/>
            <person name="Spatafora J.W."/>
            <person name="Nagy L.G."/>
            <person name="Henrissat B."/>
            <person name="Grigoriev I.V."/>
            <person name="Yang Z.L."/>
            <person name="Xu J."/>
            <person name="Martin F.M."/>
        </authorList>
    </citation>
    <scope>NUCLEOTIDE SEQUENCE</scope>
    <source>
        <strain evidence="1">ATCC 28755</strain>
    </source>
</reference>
<accession>A0ACB8A6Y3</accession>